<dbReference type="Proteomes" id="UP000503251">
    <property type="component" value="Chromosome"/>
</dbReference>
<dbReference type="EMBL" id="QMIF01000007">
    <property type="protein sequence ID" value="TVM33395.1"/>
    <property type="molecule type" value="Genomic_DNA"/>
</dbReference>
<dbReference type="Proteomes" id="UP000434052">
    <property type="component" value="Unassembled WGS sequence"/>
</dbReference>
<evidence type="ECO:0000256" key="1">
    <source>
        <dbReference type="SAM" id="MobiDB-lite"/>
    </source>
</evidence>
<dbReference type="AlphaFoldDB" id="A0A6P1ZGY9"/>
<dbReference type="Pfam" id="PF08239">
    <property type="entry name" value="SH3_3"/>
    <property type="match status" value="1"/>
</dbReference>
<dbReference type="OrthoDB" id="5459427at2"/>
<protein>
    <submittedName>
        <fullName evidence="4">SH3 domain-containing protein</fullName>
    </submittedName>
</protein>
<proteinExistence type="predicted"/>
<feature type="domain" description="SH3b" evidence="3">
    <location>
        <begin position="57"/>
        <end position="121"/>
    </location>
</feature>
<reference evidence="4 7" key="2">
    <citation type="submission" date="2019-04" db="EMBL/GenBank/DDBJ databases">
        <title>Isolation and culture of sulfate reducing bacteria from the cold seep of the South China Sea.</title>
        <authorList>
            <person name="Sun C."/>
            <person name="Liu R."/>
        </authorList>
    </citation>
    <scope>NUCLEOTIDE SEQUENCE [LARGE SCALE GENOMIC DNA]</scope>
    <source>
        <strain evidence="4 7">CS1</strain>
    </source>
</reference>
<evidence type="ECO:0000313" key="6">
    <source>
        <dbReference type="Proteomes" id="UP000434052"/>
    </source>
</evidence>
<dbReference type="PROSITE" id="PS51781">
    <property type="entry name" value="SH3B"/>
    <property type="match status" value="1"/>
</dbReference>
<feature type="signal peptide" evidence="2">
    <location>
        <begin position="1"/>
        <end position="30"/>
    </location>
</feature>
<keyword evidence="2" id="KW-0732">Signal</keyword>
<evidence type="ECO:0000313" key="4">
    <source>
        <dbReference type="EMBL" id="QJT07895.1"/>
    </source>
</evidence>
<sequence length="142" mass="15189">MRPPMRHAFRSVLLLVALVSVICLALPAAAQCPPGQAWFKGKCRPVFPEGSAPTPQGRMMVVTATALNMRSCPSLRCGVVGVLHNGQVVEVFGSDNGFSRVTVPDTGATGWTSDRYLAPTRQSPAPGPGRGRPPLTEPRYDY</sequence>
<feature type="region of interest" description="Disordered" evidence="1">
    <location>
        <begin position="106"/>
        <end position="142"/>
    </location>
</feature>
<evidence type="ECO:0000256" key="2">
    <source>
        <dbReference type="SAM" id="SignalP"/>
    </source>
</evidence>
<dbReference type="EMBL" id="CP039543">
    <property type="protein sequence ID" value="QJT07895.1"/>
    <property type="molecule type" value="Genomic_DNA"/>
</dbReference>
<organism evidence="5 6">
    <name type="scientific">Oceanidesulfovibrio marinus</name>
    <dbReference type="NCBI Taxonomy" id="370038"/>
    <lineage>
        <taxon>Bacteria</taxon>
        <taxon>Pseudomonadati</taxon>
        <taxon>Thermodesulfobacteriota</taxon>
        <taxon>Desulfovibrionia</taxon>
        <taxon>Desulfovibrionales</taxon>
        <taxon>Desulfovibrionaceae</taxon>
        <taxon>Oceanidesulfovibrio</taxon>
    </lineage>
</organism>
<feature type="chain" id="PRO_5030159384" evidence="2">
    <location>
        <begin position="31"/>
        <end position="142"/>
    </location>
</feature>
<keyword evidence="7" id="KW-1185">Reference proteome</keyword>
<name>A0A6P1ZGY9_9BACT</name>
<gene>
    <name evidence="5" type="ORF">DQK91_12075</name>
    <name evidence="4" type="ORF">E8L03_02670</name>
</gene>
<evidence type="ECO:0000259" key="3">
    <source>
        <dbReference type="PROSITE" id="PS51781"/>
    </source>
</evidence>
<dbReference type="InterPro" id="IPR003646">
    <property type="entry name" value="SH3-like_bac-type"/>
</dbReference>
<accession>A0A6P1ZGY9</accession>
<evidence type="ECO:0000313" key="5">
    <source>
        <dbReference type="EMBL" id="TVM33395.1"/>
    </source>
</evidence>
<evidence type="ECO:0000313" key="7">
    <source>
        <dbReference type="Proteomes" id="UP000503251"/>
    </source>
</evidence>
<dbReference type="Gene3D" id="2.30.30.40">
    <property type="entry name" value="SH3 Domains"/>
    <property type="match status" value="1"/>
</dbReference>
<reference evidence="5 6" key="1">
    <citation type="submission" date="2018-06" db="EMBL/GenBank/DDBJ databases">
        <title>Complete genome of Desulfovibrio marinus P48SEP.</title>
        <authorList>
            <person name="Crispim J.S."/>
            <person name="Vidigal P.M.P."/>
            <person name="Silva L.C.F."/>
            <person name="Araujo L.C."/>
            <person name="Laguardia C.N."/>
            <person name="Dias R.S."/>
            <person name="Sousa M.P."/>
            <person name="Paula S.O."/>
            <person name="Silva C."/>
        </authorList>
    </citation>
    <scope>NUCLEOTIDE SEQUENCE [LARGE SCALE GENOMIC DNA]</scope>
    <source>
        <strain evidence="5 6">P48SEP</strain>
    </source>
</reference>